<dbReference type="AlphaFoldDB" id="A0A916NHQ4"/>
<feature type="domain" description="Golvesin/Xly CBD-like" evidence="1">
    <location>
        <begin position="33"/>
        <end position="163"/>
    </location>
</feature>
<organism evidence="2 3">
    <name type="scientific">Paenibacillus solanacearum</name>
    <dbReference type="NCBI Taxonomy" id="2048548"/>
    <lineage>
        <taxon>Bacteria</taxon>
        <taxon>Bacillati</taxon>
        <taxon>Bacillota</taxon>
        <taxon>Bacilli</taxon>
        <taxon>Bacillales</taxon>
        <taxon>Paenibacillaceae</taxon>
        <taxon>Paenibacillus</taxon>
    </lineage>
</organism>
<evidence type="ECO:0000313" key="2">
    <source>
        <dbReference type="EMBL" id="CAG7611560.1"/>
    </source>
</evidence>
<dbReference type="Pfam" id="PF25275">
    <property type="entry name" value="Golvesin_C"/>
    <property type="match status" value="1"/>
</dbReference>
<accession>A0A916NHQ4</accession>
<keyword evidence="3" id="KW-1185">Reference proteome</keyword>
<dbReference type="InterPro" id="IPR033803">
    <property type="entry name" value="CBD-like_Golvesin-Xly"/>
</dbReference>
<evidence type="ECO:0000313" key="3">
    <source>
        <dbReference type="Proteomes" id="UP000693672"/>
    </source>
</evidence>
<comment type="caution">
    <text evidence="2">The sequence shown here is derived from an EMBL/GenBank/DDBJ whole genome shotgun (WGS) entry which is preliminary data.</text>
</comment>
<gene>
    <name evidence="2" type="ORF">PAESOLCIP111_01395</name>
</gene>
<dbReference type="EMBL" id="CAJVAS010000004">
    <property type="protein sequence ID" value="CAG7611560.1"/>
    <property type="molecule type" value="Genomic_DNA"/>
</dbReference>
<name>A0A916NHQ4_9BACL</name>
<sequence>MKWQRLRSLLSIVSIFILLLGGTLPMNAGTAEIIVDNSDASGVTFTGTWTTSTSSTSYYGTNYTHDGNSGKGAKSIQYTPTLTDAGEYDVYLQWNQASNRASNVPVDIARSGGIDTIVVNQRANGGKWVLIGRFNFPAGTSGYVKIRNDGTDGYVIADAVRFVKADAAPPPGPAYSPAGSLIFHSGFEAGSTGVTNAACITNITGVDQSVSSPNDWVNDLDGYPNFGSLRFQYEPGDCTERSASIAADPTSFNGNKVLKFSLGSVGASATKGRVQAIMQNNPSSLKETYYKFRMYLHPNLEKLKQMPDPLTWFTIAEFWNQPSWTAGTQYPYRVSLDIHKPAGSGAGQPLYFHLKGERTPITNSEEGAFETVWTEQNLGYRIPTGQWLTCEIYYKEGNASTGRFYFALTPEGGTKKVIFDVTNWTYDPNNPSPSGLTGFHPFKLYTSKATVNYVRDHGGTLQILWDDIEFWPSMQP</sequence>
<reference evidence="2" key="1">
    <citation type="submission" date="2021-06" db="EMBL/GenBank/DDBJ databases">
        <authorList>
            <person name="Criscuolo A."/>
        </authorList>
    </citation>
    <scope>NUCLEOTIDE SEQUENCE</scope>
    <source>
        <strain evidence="2">CIP111600</strain>
    </source>
</reference>
<evidence type="ECO:0000259" key="1">
    <source>
        <dbReference type="Pfam" id="PF25275"/>
    </source>
</evidence>
<proteinExistence type="predicted"/>
<dbReference type="Proteomes" id="UP000693672">
    <property type="component" value="Unassembled WGS sequence"/>
</dbReference>
<protein>
    <recommendedName>
        <fullName evidence="1">Golvesin/Xly CBD-like domain-containing protein</fullName>
    </recommendedName>
</protein>